<keyword evidence="10" id="KW-1185">Reference proteome</keyword>
<dbReference type="InterPro" id="IPR029151">
    <property type="entry name" value="Sensor-like_sf"/>
</dbReference>
<evidence type="ECO:0000256" key="1">
    <source>
        <dbReference type="ARBA" id="ARBA00004370"/>
    </source>
</evidence>
<dbReference type="Proteomes" id="UP000676428">
    <property type="component" value="Chromosome"/>
</dbReference>
<dbReference type="CDD" id="cd18774">
    <property type="entry name" value="PDC2_HK_sensor"/>
    <property type="match status" value="1"/>
</dbReference>
<evidence type="ECO:0000256" key="5">
    <source>
        <dbReference type="SAM" id="Phobius"/>
    </source>
</evidence>
<organism evidence="9 10">
    <name type="scientific">Shewanella dokdonensis</name>
    <dbReference type="NCBI Taxonomy" id="712036"/>
    <lineage>
        <taxon>Bacteria</taxon>
        <taxon>Pseudomonadati</taxon>
        <taxon>Pseudomonadota</taxon>
        <taxon>Gammaproteobacteria</taxon>
        <taxon>Alteromonadales</taxon>
        <taxon>Shewanellaceae</taxon>
        <taxon>Shewanella</taxon>
    </lineage>
</organism>
<evidence type="ECO:0000259" key="8">
    <source>
        <dbReference type="PROSITE" id="PS50885"/>
    </source>
</evidence>
<dbReference type="RefSeq" id="WP_213680532.1">
    <property type="nucleotide sequence ID" value="NZ_CP074572.1"/>
</dbReference>
<dbReference type="CDD" id="cd11386">
    <property type="entry name" value="MCP_signal"/>
    <property type="match status" value="1"/>
</dbReference>
<comment type="similarity">
    <text evidence="3">Belongs to the methyl-accepting chemotaxis (MCP) protein family.</text>
</comment>
<dbReference type="EMBL" id="CP074572">
    <property type="protein sequence ID" value="QVK21870.1"/>
    <property type="molecule type" value="Genomic_DNA"/>
</dbReference>
<dbReference type="PROSITE" id="PS50885">
    <property type="entry name" value="HAMP"/>
    <property type="match status" value="1"/>
</dbReference>
<feature type="chain" id="PRO_5046877773" evidence="6">
    <location>
        <begin position="25"/>
        <end position="634"/>
    </location>
</feature>
<dbReference type="PROSITE" id="PS50111">
    <property type="entry name" value="CHEMOTAXIS_TRANSDUC_2"/>
    <property type="match status" value="1"/>
</dbReference>
<evidence type="ECO:0000256" key="2">
    <source>
        <dbReference type="ARBA" id="ARBA00023224"/>
    </source>
</evidence>
<sequence>MMNMGLKRTLMIAIMFLVAISVSAASVIAYFQQKSALTDDIIKQSRDYVNGRAEVIETMINEKVDGISKISENFHDTGINGTTAEIIALTKLIAAAMNSGSAIVAFDNGDGYWNQTDDHWPDHKYQGNVTERPWYKDALATSAVTITEPYLGTDGVYWITIVKKIKGGVVSVDLKLSFLNQLFKPSDEMQDAVVVILNQDTTLLASSSTLVETGKTATSYPWFKDAALNVVSNNNAMVEYQVNGTDKILFSQRINVGDKKWYVVVGLEKETAFAALKTARQHAIMVTVISTIICVLIALAVINFLYRPIISLRQMVSNLSSGNGDLTQRLKIMANDDIGEICKGINTFIANLQEMMCEVKNSTETLHANVRQLKKLADNNSGMLNSHVQETEQIATAIEEMDATANSMAGDAANTAKLTDDANQTSAESQTIVAKSQQAVKALIADVEQASQYVQEMNTHTTEISTVLNVIGKIAEQTNLLALNAAIEAARAGEQGRGFAVVADEVRELANRTKESTAEIEQAIENLLSGSLQVVNSMEETKKRCQETAVESDAVANSLDSLTVFINNINDLSSQIATAAEEQSCVTKEVSHNMNTISGIVSELETVGLESSANAADIEKVNGQLVTIVNRFKL</sequence>
<dbReference type="SMART" id="SM00283">
    <property type="entry name" value="MA"/>
    <property type="match status" value="1"/>
</dbReference>
<keyword evidence="5" id="KW-0472">Membrane</keyword>
<keyword evidence="2 4" id="KW-0807">Transducer</keyword>
<dbReference type="PANTHER" id="PTHR32089:SF55">
    <property type="entry name" value="METHYL ACCEPTING SENSORY TRANSDUCER WITH CACHE_2 SMALL MOLECULE BINDING DOMAIN"/>
    <property type="match status" value="1"/>
</dbReference>
<evidence type="ECO:0000259" key="7">
    <source>
        <dbReference type="PROSITE" id="PS50111"/>
    </source>
</evidence>
<dbReference type="SUPFAM" id="SSF58104">
    <property type="entry name" value="Methyl-accepting chemotaxis protein (MCP) signaling domain"/>
    <property type="match status" value="1"/>
</dbReference>
<accession>A0ABX8DAE1</accession>
<evidence type="ECO:0000256" key="4">
    <source>
        <dbReference type="PROSITE-ProRule" id="PRU00284"/>
    </source>
</evidence>
<dbReference type="Gene3D" id="3.30.450.20">
    <property type="entry name" value="PAS domain"/>
    <property type="match status" value="2"/>
</dbReference>
<evidence type="ECO:0000256" key="6">
    <source>
        <dbReference type="SAM" id="SignalP"/>
    </source>
</evidence>
<evidence type="ECO:0000313" key="9">
    <source>
        <dbReference type="EMBL" id="QVK21870.1"/>
    </source>
</evidence>
<gene>
    <name evidence="9" type="ORF">KHX94_09985</name>
</gene>
<dbReference type="Pfam" id="PF00015">
    <property type="entry name" value="MCPsignal"/>
    <property type="match status" value="1"/>
</dbReference>
<keyword evidence="5" id="KW-1133">Transmembrane helix</keyword>
<name>A0ABX8DAE1_9GAMM</name>
<comment type="subcellular location">
    <subcellularLocation>
        <location evidence="1">Membrane</location>
    </subcellularLocation>
</comment>
<dbReference type="SUPFAM" id="SSF103190">
    <property type="entry name" value="Sensory domain-like"/>
    <property type="match status" value="1"/>
</dbReference>
<dbReference type="InterPro" id="IPR004089">
    <property type="entry name" value="MCPsignal_dom"/>
</dbReference>
<reference evidence="9 10" key="1">
    <citation type="journal article" date="2012" name="Int. J. Syst. Evol. Microbiol.">
        <title>Shewanella dokdonensis sp. nov., isolated from seawater.</title>
        <authorList>
            <person name="Sung H.R."/>
            <person name="Yoon J.H."/>
            <person name="Ghim S.Y."/>
        </authorList>
    </citation>
    <scope>NUCLEOTIDE SEQUENCE [LARGE SCALE GENOMIC DNA]</scope>
    <source>
        <strain evidence="9 10">DSM 23626</strain>
    </source>
</reference>
<keyword evidence="5" id="KW-0812">Transmembrane</keyword>
<dbReference type="SMART" id="SM00304">
    <property type="entry name" value="HAMP"/>
    <property type="match status" value="1"/>
</dbReference>
<dbReference type="CDD" id="cd06225">
    <property type="entry name" value="HAMP"/>
    <property type="match status" value="1"/>
</dbReference>
<proteinExistence type="inferred from homology"/>
<feature type="transmembrane region" description="Helical" evidence="5">
    <location>
        <begin position="283"/>
        <end position="306"/>
    </location>
</feature>
<evidence type="ECO:0000256" key="3">
    <source>
        <dbReference type="ARBA" id="ARBA00029447"/>
    </source>
</evidence>
<dbReference type="PANTHER" id="PTHR32089">
    <property type="entry name" value="METHYL-ACCEPTING CHEMOTAXIS PROTEIN MCPB"/>
    <property type="match status" value="1"/>
</dbReference>
<keyword evidence="6" id="KW-0732">Signal</keyword>
<dbReference type="Pfam" id="PF00672">
    <property type="entry name" value="HAMP"/>
    <property type="match status" value="1"/>
</dbReference>
<feature type="domain" description="Methyl-accepting transducer" evidence="7">
    <location>
        <begin position="362"/>
        <end position="598"/>
    </location>
</feature>
<protein>
    <submittedName>
        <fullName evidence="9">Methyl-accepting chemotaxis protein</fullName>
    </submittedName>
</protein>
<evidence type="ECO:0000313" key="10">
    <source>
        <dbReference type="Proteomes" id="UP000676428"/>
    </source>
</evidence>
<feature type="signal peptide" evidence="6">
    <location>
        <begin position="1"/>
        <end position="24"/>
    </location>
</feature>
<dbReference type="InterPro" id="IPR003660">
    <property type="entry name" value="HAMP_dom"/>
</dbReference>
<dbReference type="Gene3D" id="1.10.287.950">
    <property type="entry name" value="Methyl-accepting chemotaxis protein"/>
    <property type="match status" value="1"/>
</dbReference>
<feature type="domain" description="HAMP" evidence="8">
    <location>
        <begin position="303"/>
        <end position="357"/>
    </location>
</feature>